<dbReference type="AlphaFoldDB" id="A0A6I4IN73"/>
<keyword evidence="2" id="KW-1185">Reference proteome</keyword>
<dbReference type="KEGG" id="mgik:GO620_007530"/>
<organism evidence="1 2">
    <name type="scientific">Mucilaginibacter ginkgonis</name>
    <dbReference type="NCBI Taxonomy" id="2682091"/>
    <lineage>
        <taxon>Bacteria</taxon>
        <taxon>Pseudomonadati</taxon>
        <taxon>Bacteroidota</taxon>
        <taxon>Sphingobacteriia</taxon>
        <taxon>Sphingobacteriales</taxon>
        <taxon>Sphingobacteriaceae</taxon>
        <taxon>Mucilaginibacter</taxon>
    </lineage>
</organism>
<proteinExistence type="predicted"/>
<name>A0A6I4IN73_9SPHI</name>
<accession>A0A6I4IN73</accession>
<gene>
    <name evidence="1" type="ORF">GO620_007530</name>
</gene>
<evidence type="ECO:0000313" key="1">
    <source>
        <dbReference type="EMBL" id="QQL51286.1"/>
    </source>
</evidence>
<sequence>MRILNILMIVLLGVYLVIGGLTIWQVYHTYEHVSIPPPLLKRLVYPYQLFEGLCVVATIYVINRFLKKAYAPAVYVAFVFIILSGIFFALHK</sequence>
<dbReference type="Proteomes" id="UP000429232">
    <property type="component" value="Chromosome"/>
</dbReference>
<dbReference type="RefSeq" id="WP_157523890.1">
    <property type="nucleotide sequence ID" value="NZ_CP066775.1"/>
</dbReference>
<dbReference type="EMBL" id="CP066775">
    <property type="protein sequence ID" value="QQL51286.1"/>
    <property type="molecule type" value="Genomic_DNA"/>
</dbReference>
<evidence type="ECO:0000313" key="2">
    <source>
        <dbReference type="Proteomes" id="UP000429232"/>
    </source>
</evidence>
<reference evidence="1 2" key="1">
    <citation type="submission" date="2020-12" db="EMBL/GenBank/DDBJ databases">
        <title>HMF7856_wgs.fasta genome submission.</title>
        <authorList>
            <person name="Kang H."/>
            <person name="Kim H."/>
            <person name="Joh K."/>
        </authorList>
    </citation>
    <scope>NUCLEOTIDE SEQUENCE [LARGE SCALE GENOMIC DNA]</scope>
    <source>
        <strain evidence="1 2">HMF7856</strain>
    </source>
</reference>
<protein>
    <submittedName>
        <fullName evidence="1">Uncharacterized protein</fullName>
    </submittedName>
</protein>